<dbReference type="PANTHER" id="PTHR47812:SF2">
    <property type="entry name" value="SMR (SMALL MUTS RELATED) DOMAIN-CONTAINING PROTEIN"/>
    <property type="match status" value="1"/>
</dbReference>
<dbReference type="AlphaFoldDB" id="A0A0K9NKM3"/>
<dbReference type="Proteomes" id="UP000036987">
    <property type="component" value="Unassembled WGS sequence"/>
</dbReference>
<dbReference type="PANTHER" id="PTHR47812">
    <property type="entry name" value="SMR (SMALL MUTS RELATED) DOMAIN-CONTAINING PROTEIN"/>
    <property type="match status" value="1"/>
</dbReference>
<dbReference type="Pfam" id="PF08590">
    <property type="entry name" value="DUF1771"/>
    <property type="match status" value="1"/>
</dbReference>
<dbReference type="OMA" id="SHTWASE"/>
<accession>A0A0K9NKM3</accession>
<dbReference type="PROSITE" id="PS50828">
    <property type="entry name" value="SMR"/>
    <property type="match status" value="1"/>
</dbReference>
<evidence type="ECO:0000313" key="2">
    <source>
        <dbReference type="EMBL" id="KMZ56525.1"/>
    </source>
</evidence>
<evidence type="ECO:0000313" key="3">
    <source>
        <dbReference type="Proteomes" id="UP000036987"/>
    </source>
</evidence>
<dbReference type="SMART" id="SM00463">
    <property type="entry name" value="SMR"/>
    <property type="match status" value="1"/>
</dbReference>
<protein>
    <recommendedName>
        <fullName evidence="1">Smr domain-containing protein</fullName>
    </recommendedName>
</protein>
<dbReference type="EMBL" id="LFYR01002171">
    <property type="protein sequence ID" value="KMZ56525.1"/>
    <property type="molecule type" value="Genomic_DNA"/>
</dbReference>
<dbReference type="OrthoDB" id="3231855at2759"/>
<dbReference type="InterPro" id="IPR013899">
    <property type="entry name" value="DUF1771"/>
</dbReference>
<keyword evidence="3" id="KW-1185">Reference proteome</keyword>
<organism evidence="2 3">
    <name type="scientific">Zostera marina</name>
    <name type="common">Eelgrass</name>
    <dbReference type="NCBI Taxonomy" id="29655"/>
    <lineage>
        <taxon>Eukaryota</taxon>
        <taxon>Viridiplantae</taxon>
        <taxon>Streptophyta</taxon>
        <taxon>Embryophyta</taxon>
        <taxon>Tracheophyta</taxon>
        <taxon>Spermatophyta</taxon>
        <taxon>Magnoliopsida</taxon>
        <taxon>Liliopsida</taxon>
        <taxon>Zosteraceae</taxon>
        <taxon>Zostera</taxon>
    </lineage>
</organism>
<reference evidence="3" key="1">
    <citation type="journal article" date="2016" name="Nature">
        <title>The genome of the seagrass Zostera marina reveals angiosperm adaptation to the sea.</title>
        <authorList>
            <person name="Olsen J.L."/>
            <person name="Rouze P."/>
            <person name="Verhelst B."/>
            <person name="Lin Y.-C."/>
            <person name="Bayer T."/>
            <person name="Collen J."/>
            <person name="Dattolo E."/>
            <person name="De Paoli E."/>
            <person name="Dittami S."/>
            <person name="Maumus F."/>
            <person name="Michel G."/>
            <person name="Kersting A."/>
            <person name="Lauritano C."/>
            <person name="Lohaus R."/>
            <person name="Toepel M."/>
            <person name="Tonon T."/>
            <person name="Vanneste K."/>
            <person name="Amirebrahimi M."/>
            <person name="Brakel J."/>
            <person name="Bostroem C."/>
            <person name="Chovatia M."/>
            <person name="Grimwood J."/>
            <person name="Jenkins J.W."/>
            <person name="Jueterbock A."/>
            <person name="Mraz A."/>
            <person name="Stam W.T."/>
            <person name="Tice H."/>
            <person name="Bornberg-Bauer E."/>
            <person name="Green P.J."/>
            <person name="Pearson G.A."/>
            <person name="Procaccini G."/>
            <person name="Duarte C.M."/>
            <person name="Schmutz J."/>
            <person name="Reusch T.B.H."/>
            <person name="Van de Peer Y."/>
        </authorList>
    </citation>
    <scope>NUCLEOTIDE SEQUENCE [LARGE SCALE GENOMIC DNA]</scope>
    <source>
        <strain evidence="3">cv. Finnish</strain>
    </source>
</reference>
<dbReference type="SMART" id="SM01162">
    <property type="entry name" value="DUF1771"/>
    <property type="match status" value="1"/>
</dbReference>
<evidence type="ECO:0000259" key="1">
    <source>
        <dbReference type="PROSITE" id="PS50828"/>
    </source>
</evidence>
<name>A0A0K9NKM3_ZOSMR</name>
<dbReference type="InterPro" id="IPR036063">
    <property type="entry name" value="Smr_dom_sf"/>
</dbReference>
<sequence length="487" mass="55828">MQNTRKKSSTWASFGLKHRQEAFVDDDFYPPISNPDSNYANEASNNFQVKKSYSSVAQSSMNLEPNRQGSRNKSSEIVRAQSSLEYLKKIHNWASEEIIQDILRATKNDRDECSLFLETMAPTELQKKTTSKCQGSKNNISENNLEPNTISSLECLKKSHTWASEEIIQDILRVTKNDRDECSLILETMAPTEHQKKTTSKCQGSRNKSSENYLDPNTISSFEYLKKNYNWSSDKVIQDILIATDDDKDQASNILENMDLVDPQKKSTSSYLCDKQEKKLLGKNDGDCCLKVDKRNEKHIVKNPISIEPEYKGEDDPYAIYRKNAIKISRIASRLSEKANTSFLSGDHRLAREYSSKAQEKWKIVKKLNENAAKEILSIRNVNNDLWTLDLHGLHAQEAISALKEHLWKIECQERSKQVSNRKTNIAEPQAMHQSKQNKLHVITGIGKHSQGEATLPTTINDFLIENRYRFNDSRPGSYIIHPKFRC</sequence>
<dbReference type="Gene3D" id="3.30.1370.110">
    <property type="match status" value="1"/>
</dbReference>
<dbReference type="InterPro" id="IPR002625">
    <property type="entry name" value="Smr_dom"/>
</dbReference>
<feature type="domain" description="Smr" evidence="1">
    <location>
        <begin position="389"/>
        <end position="483"/>
    </location>
</feature>
<dbReference type="STRING" id="29655.A0A0K9NKM3"/>
<proteinExistence type="predicted"/>
<comment type="caution">
    <text evidence="2">The sequence shown here is derived from an EMBL/GenBank/DDBJ whole genome shotgun (WGS) entry which is preliminary data.</text>
</comment>
<dbReference type="SUPFAM" id="SSF160443">
    <property type="entry name" value="SMR domain-like"/>
    <property type="match status" value="1"/>
</dbReference>
<gene>
    <name evidence="2" type="ORF">ZOSMA_94G00510</name>
</gene>